<dbReference type="HOGENOM" id="CLU_028680_0_0_1"/>
<evidence type="ECO:0000313" key="3">
    <source>
        <dbReference type="EMBL" id="KIM89515.1"/>
    </source>
</evidence>
<evidence type="ECO:0008006" key="5">
    <source>
        <dbReference type="Google" id="ProtNLM"/>
    </source>
</evidence>
<gene>
    <name evidence="3" type="ORF">PILCRDRAFT_813448</name>
</gene>
<dbReference type="STRING" id="765440.A0A0C3FZ02"/>
<feature type="transmembrane region" description="Helical" evidence="2">
    <location>
        <begin position="199"/>
        <end position="218"/>
    </location>
</feature>
<name>A0A0C3FZ02_PILCF</name>
<dbReference type="AlphaFoldDB" id="A0A0C3FZ02"/>
<feature type="transmembrane region" description="Helical" evidence="2">
    <location>
        <begin position="162"/>
        <end position="179"/>
    </location>
</feature>
<accession>A0A0C3FZ02</accession>
<keyword evidence="4" id="KW-1185">Reference proteome</keyword>
<feature type="transmembrane region" description="Helical" evidence="2">
    <location>
        <begin position="495"/>
        <end position="518"/>
    </location>
</feature>
<feature type="transmembrane region" description="Helical" evidence="2">
    <location>
        <begin position="384"/>
        <end position="403"/>
    </location>
</feature>
<dbReference type="OrthoDB" id="3259324at2759"/>
<keyword evidence="2" id="KW-1133">Transmembrane helix</keyword>
<organism evidence="3 4">
    <name type="scientific">Piloderma croceum (strain F 1598)</name>
    <dbReference type="NCBI Taxonomy" id="765440"/>
    <lineage>
        <taxon>Eukaryota</taxon>
        <taxon>Fungi</taxon>
        <taxon>Dikarya</taxon>
        <taxon>Basidiomycota</taxon>
        <taxon>Agaricomycotina</taxon>
        <taxon>Agaricomycetes</taxon>
        <taxon>Agaricomycetidae</taxon>
        <taxon>Atheliales</taxon>
        <taxon>Atheliaceae</taxon>
        <taxon>Piloderma</taxon>
    </lineage>
</organism>
<feature type="region of interest" description="Disordered" evidence="1">
    <location>
        <begin position="45"/>
        <end position="67"/>
    </location>
</feature>
<feature type="transmembrane region" description="Helical" evidence="2">
    <location>
        <begin position="82"/>
        <end position="101"/>
    </location>
</feature>
<reference evidence="3 4" key="1">
    <citation type="submission" date="2014-04" db="EMBL/GenBank/DDBJ databases">
        <authorList>
            <consortium name="DOE Joint Genome Institute"/>
            <person name="Kuo A."/>
            <person name="Tarkka M."/>
            <person name="Buscot F."/>
            <person name="Kohler A."/>
            <person name="Nagy L.G."/>
            <person name="Floudas D."/>
            <person name="Copeland A."/>
            <person name="Barry K.W."/>
            <person name="Cichocki N."/>
            <person name="Veneault-Fourrey C."/>
            <person name="LaButti K."/>
            <person name="Lindquist E.A."/>
            <person name="Lipzen A."/>
            <person name="Lundell T."/>
            <person name="Morin E."/>
            <person name="Murat C."/>
            <person name="Sun H."/>
            <person name="Tunlid A."/>
            <person name="Henrissat B."/>
            <person name="Grigoriev I.V."/>
            <person name="Hibbett D.S."/>
            <person name="Martin F."/>
            <person name="Nordberg H.P."/>
            <person name="Cantor M.N."/>
            <person name="Hua S.X."/>
        </authorList>
    </citation>
    <scope>NUCLEOTIDE SEQUENCE [LARGE SCALE GENOMIC DNA]</scope>
    <source>
        <strain evidence="3 4">F 1598</strain>
    </source>
</reference>
<feature type="transmembrane region" description="Helical" evidence="2">
    <location>
        <begin position="107"/>
        <end position="129"/>
    </location>
</feature>
<evidence type="ECO:0000256" key="2">
    <source>
        <dbReference type="SAM" id="Phobius"/>
    </source>
</evidence>
<keyword evidence="2" id="KW-0812">Transmembrane</keyword>
<keyword evidence="2" id="KW-0472">Membrane</keyword>
<feature type="region of interest" description="Disordered" evidence="1">
    <location>
        <begin position="1"/>
        <end position="30"/>
    </location>
</feature>
<feature type="transmembrane region" description="Helical" evidence="2">
    <location>
        <begin position="415"/>
        <end position="435"/>
    </location>
</feature>
<dbReference type="Proteomes" id="UP000054166">
    <property type="component" value="Unassembled WGS sequence"/>
</dbReference>
<evidence type="ECO:0000256" key="1">
    <source>
        <dbReference type="SAM" id="MobiDB-lite"/>
    </source>
</evidence>
<dbReference type="EMBL" id="KN832975">
    <property type="protein sequence ID" value="KIM89515.1"/>
    <property type="molecule type" value="Genomic_DNA"/>
</dbReference>
<feature type="transmembrane region" description="Helical" evidence="2">
    <location>
        <begin position="344"/>
        <end position="363"/>
    </location>
</feature>
<evidence type="ECO:0000313" key="4">
    <source>
        <dbReference type="Proteomes" id="UP000054166"/>
    </source>
</evidence>
<dbReference type="PANTHER" id="PTHR22950">
    <property type="entry name" value="AMINO ACID TRANSPORTER"/>
    <property type="match status" value="1"/>
</dbReference>
<protein>
    <recommendedName>
        <fullName evidence="5">Amino acid transporter transmembrane domain-containing protein</fullName>
    </recommendedName>
</protein>
<sequence length="524" mass="57052">MPEVSSSRRSSLSSDDDEFHDGLSRSPTLAGLDSTSALVLLHDEEDSGSPFDFSDEDDDGDEPLEATTRPASSIIHLSPSTVFLYLLSPYLSLGALLLPSTSTPLRYGLGAMVLFGALSVFVRQIWYMLARYMRTISMEDVIIDAFARGRGKENPRRILRNLIRFSTGSLRVLLAAIYLQDAAHMLFPLLPQTLLVPSLSTRPILPAILALAILPLSLPTSIAAKRLICATWASTGSYMLWLGCVSYAHGKGSLGMSPVWHRRSGLWEGITVMAFAFTSSYTLPLYTALKGSPQPITTKTGKPRSFRMLSLLSVATAILLILPLIFFSASPNRTETSTEPPNPLLAVLSAFTLVLRIPFLLVTAPKISIPTSVRRSTSAVFQDVFGKTLVWVSVLALGLVSILGGPKVGRIICDLGLVAALASTYLLPAILHITVHHFKRPLSIIIPNTPLTTALSPSSPSSLSHPSVPPAHSPYDELLQRKERALQRRRLRRRIIWDVGVLVLLLPVGGGGVVWGVGRIIERW</sequence>
<dbReference type="GO" id="GO:0015179">
    <property type="term" value="F:L-amino acid transmembrane transporter activity"/>
    <property type="evidence" value="ECO:0007669"/>
    <property type="project" value="TreeGrafter"/>
</dbReference>
<dbReference type="InParanoid" id="A0A0C3FZ02"/>
<feature type="compositionally biased region" description="Low complexity" evidence="1">
    <location>
        <begin position="1"/>
        <end position="13"/>
    </location>
</feature>
<feature type="transmembrane region" description="Helical" evidence="2">
    <location>
        <begin position="269"/>
        <end position="289"/>
    </location>
</feature>
<proteinExistence type="predicted"/>
<reference evidence="4" key="2">
    <citation type="submission" date="2015-01" db="EMBL/GenBank/DDBJ databases">
        <title>Evolutionary Origins and Diversification of the Mycorrhizal Mutualists.</title>
        <authorList>
            <consortium name="DOE Joint Genome Institute"/>
            <consortium name="Mycorrhizal Genomics Consortium"/>
            <person name="Kohler A."/>
            <person name="Kuo A."/>
            <person name="Nagy L.G."/>
            <person name="Floudas D."/>
            <person name="Copeland A."/>
            <person name="Barry K.W."/>
            <person name="Cichocki N."/>
            <person name="Veneault-Fourrey C."/>
            <person name="LaButti K."/>
            <person name="Lindquist E.A."/>
            <person name="Lipzen A."/>
            <person name="Lundell T."/>
            <person name="Morin E."/>
            <person name="Murat C."/>
            <person name="Riley R."/>
            <person name="Ohm R."/>
            <person name="Sun H."/>
            <person name="Tunlid A."/>
            <person name="Henrissat B."/>
            <person name="Grigoriev I.V."/>
            <person name="Hibbett D.S."/>
            <person name="Martin F."/>
        </authorList>
    </citation>
    <scope>NUCLEOTIDE SEQUENCE [LARGE SCALE GENOMIC DNA]</scope>
    <source>
        <strain evidence="4">F 1598</strain>
    </source>
</reference>
<feature type="compositionally biased region" description="Acidic residues" evidence="1">
    <location>
        <begin position="45"/>
        <end position="64"/>
    </location>
</feature>
<feature type="transmembrane region" description="Helical" evidence="2">
    <location>
        <begin position="230"/>
        <end position="249"/>
    </location>
</feature>
<dbReference type="GO" id="GO:0016020">
    <property type="term" value="C:membrane"/>
    <property type="evidence" value="ECO:0007669"/>
    <property type="project" value="TreeGrafter"/>
</dbReference>
<feature type="transmembrane region" description="Helical" evidence="2">
    <location>
        <begin position="309"/>
        <end position="329"/>
    </location>
</feature>